<dbReference type="GO" id="GO:0006526">
    <property type="term" value="P:L-arginine biosynthetic process"/>
    <property type="evidence" value="ECO:0007669"/>
    <property type="project" value="TreeGrafter"/>
</dbReference>
<feature type="non-terminal residue" evidence="3">
    <location>
        <position position="140"/>
    </location>
</feature>
<dbReference type="GO" id="GO:0008777">
    <property type="term" value="F:acetylornithine deacetylase activity"/>
    <property type="evidence" value="ECO:0007669"/>
    <property type="project" value="TreeGrafter"/>
</dbReference>
<evidence type="ECO:0000256" key="1">
    <source>
        <dbReference type="ARBA" id="ARBA00022801"/>
    </source>
</evidence>
<dbReference type="AlphaFoldDB" id="A0A3R8SAM9"/>
<keyword evidence="1 3" id="KW-0378">Hydrolase</keyword>
<gene>
    <name evidence="3" type="ORF">EJA00_10515</name>
</gene>
<evidence type="ECO:0000313" key="3">
    <source>
        <dbReference type="EMBL" id="RRR42918.1"/>
    </source>
</evidence>
<dbReference type="InterPro" id="IPR001261">
    <property type="entry name" value="ArgE/DapE_CS"/>
</dbReference>
<evidence type="ECO:0000313" key="4">
    <source>
        <dbReference type="Proteomes" id="UP000273973"/>
    </source>
</evidence>
<dbReference type="InterPro" id="IPR002933">
    <property type="entry name" value="Peptidase_M20"/>
</dbReference>
<dbReference type="EMBL" id="RSDG01000106">
    <property type="protein sequence ID" value="RRR42918.1"/>
    <property type="molecule type" value="Genomic_DNA"/>
</dbReference>
<name>A0A3R8SAM9_STRSU</name>
<reference evidence="3 4" key="2">
    <citation type="submission" date="2018-12" db="EMBL/GenBank/DDBJ databases">
        <title>Whole-genome sequences of fifteen clinical Streptococcus suis strains isolated from pigs between 2006 and 2018.</title>
        <authorList>
            <person name="Stevens M.J.A."/>
            <person name="Cernela N."/>
            <person name="Spoerry Serrano N."/>
            <person name="Schmitt S."/>
            <person name="Schrenzel J."/>
            <person name="Stephan R."/>
        </authorList>
    </citation>
    <scope>NUCLEOTIDE SEQUENCE [LARGE SCALE GENOMIC DNA]</scope>
    <source>
        <strain evidence="3 4">SS1014</strain>
    </source>
</reference>
<reference evidence="3 4" key="1">
    <citation type="submission" date="2018-11" db="EMBL/GenBank/DDBJ databases">
        <authorList>
            <person name="Stevens M.J."/>
            <person name="Cernela N."/>
            <person name="Spoerry Serrano N."/>
            <person name="Schmitt S."/>
            <person name="Schrenzel J."/>
            <person name="Stephan R."/>
        </authorList>
    </citation>
    <scope>NUCLEOTIDE SEQUENCE [LARGE SCALE GENOMIC DNA]</scope>
    <source>
        <strain evidence="3 4">SS1014</strain>
    </source>
</reference>
<dbReference type="Gene3D" id="3.40.630.10">
    <property type="entry name" value="Zn peptidases"/>
    <property type="match status" value="1"/>
</dbReference>
<dbReference type="RefSeq" id="WP_125184266.1">
    <property type="nucleotide sequence ID" value="NZ_RSDG01000106.1"/>
</dbReference>
<dbReference type="PROSITE" id="PS00758">
    <property type="entry name" value="ARGE_DAPE_CPG2_1"/>
    <property type="match status" value="1"/>
</dbReference>
<dbReference type="PANTHER" id="PTHR43808">
    <property type="entry name" value="ACETYLORNITHINE DEACETYLASE"/>
    <property type="match status" value="1"/>
</dbReference>
<evidence type="ECO:0000256" key="2">
    <source>
        <dbReference type="ARBA" id="ARBA00022833"/>
    </source>
</evidence>
<dbReference type="InterPro" id="IPR050072">
    <property type="entry name" value="Peptidase_M20A"/>
</dbReference>
<dbReference type="SUPFAM" id="SSF53187">
    <property type="entry name" value="Zn-dependent exopeptidases"/>
    <property type="match status" value="1"/>
</dbReference>
<dbReference type="PANTHER" id="PTHR43808:SF31">
    <property type="entry name" value="N-ACETYL-L-CITRULLINE DEACETYLASE"/>
    <property type="match status" value="1"/>
</dbReference>
<proteinExistence type="predicted"/>
<accession>A0A3R8SAM9</accession>
<sequence>MTVDFRAEFDKRKDEFLADLFDLLRINSERDDSQADAQHPFGPGPVRALDKFLEIAQRDGYPTKNVDNYAGHFEFGEGDEVLGIFGHLDVVPAGSGWNTDPYEPQIIDGKLFARGSSDDKGPTMACYYGLKIIKELGLPT</sequence>
<comment type="caution">
    <text evidence="3">The sequence shown here is derived from an EMBL/GenBank/DDBJ whole genome shotgun (WGS) entry which is preliminary data.</text>
</comment>
<keyword evidence="2" id="KW-0862">Zinc</keyword>
<dbReference type="Pfam" id="PF01546">
    <property type="entry name" value="Peptidase_M20"/>
    <property type="match status" value="1"/>
</dbReference>
<dbReference type="Proteomes" id="UP000273973">
    <property type="component" value="Unassembled WGS sequence"/>
</dbReference>
<protein>
    <submittedName>
        <fullName evidence="3">M20/M25/M40 family metallo-hydrolase</fullName>
    </submittedName>
</protein>
<organism evidence="3 4">
    <name type="scientific">Streptococcus suis</name>
    <dbReference type="NCBI Taxonomy" id="1307"/>
    <lineage>
        <taxon>Bacteria</taxon>
        <taxon>Bacillati</taxon>
        <taxon>Bacillota</taxon>
        <taxon>Bacilli</taxon>
        <taxon>Lactobacillales</taxon>
        <taxon>Streptococcaceae</taxon>
        <taxon>Streptococcus</taxon>
    </lineage>
</organism>